<dbReference type="eggNOG" id="COG2071">
    <property type="taxonomic scope" value="Bacteria"/>
</dbReference>
<dbReference type="HOGENOM" id="CLU_030756_2_0_0"/>
<gene>
    <name evidence="6" type="ORF">J421_0419</name>
</gene>
<dbReference type="PROSITE" id="PS51273">
    <property type="entry name" value="GATASE_TYPE_1"/>
    <property type="match status" value="1"/>
</dbReference>
<dbReference type="PANTHER" id="PTHR43235">
    <property type="entry name" value="GLUTAMINE AMIDOTRANSFERASE PB2B2.05-RELATED"/>
    <property type="match status" value="1"/>
</dbReference>
<evidence type="ECO:0000313" key="6">
    <source>
        <dbReference type="EMBL" id="AHG87956.1"/>
    </source>
</evidence>
<dbReference type="GO" id="GO:0006598">
    <property type="term" value="P:polyamine catabolic process"/>
    <property type="evidence" value="ECO:0007669"/>
    <property type="project" value="TreeGrafter"/>
</dbReference>
<dbReference type="PANTHER" id="PTHR43235:SF1">
    <property type="entry name" value="GLUTAMINE AMIDOTRANSFERASE PB2B2.05-RELATED"/>
    <property type="match status" value="1"/>
</dbReference>
<dbReference type="SUPFAM" id="SSF52317">
    <property type="entry name" value="Class I glutamine amidotransferase-like"/>
    <property type="match status" value="1"/>
</dbReference>
<dbReference type="Gene3D" id="3.40.50.880">
    <property type="match status" value="1"/>
</dbReference>
<comment type="function">
    <text evidence="3">Involved in the breakdown of putrescine via hydrolysis of the gamma-glutamyl linkage of gamma-glutamyl-gamma-aminobutyrate.</text>
</comment>
<dbReference type="GO" id="GO:0005829">
    <property type="term" value="C:cytosol"/>
    <property type="evidence" value="ECO:0007669"/>
    <property type="project" value="TreeGrafter"/>
</dbReference>
<comment type="similarity">
    <text evidence="1">Belongs to the peptidase C26 family.</text>
</comment>
<evidence type="ECO:0000256" key="4">
    <source>
        <dbReference type="ARBA" id="ARBA00060634"/>
    </source>
</evidence>
<organism evidence="6 7">
    <name type="scientific">Gemmatirosa kalamazoonensis</name>
    <dbReference type="NCBI Taxonomy" id="861299"/>
    <lineage>
        <taxon>Bacteria</taxon>
        <taxon>Pseudomonadati</taxon>
        <taxon>Gemmatimonadota</taxon>
        <taxon>Gemmatimonadia</taxon>
        <taxon>Gemmatimonadales</taxon>
        <taxon>Gemmatimonadaceae</taxon>
        <taxon>Gemmatirosa</taxon>
    </lineage>
</organism>
<dbReference type="RefSeq" id="WP_025409506.1">
    <property type="nucleotide sequence ID" value="NZ_CP007128.1"/>
</dbReference>
<dbReference type="STRING" id="861299.J421_0419"/>
<evidence type="ECO:0000313" key="7">
    <source>
        <dbReference type="Proteomes" id="UP000019151"/>
    </source>
</evidence>
<proteinExistence type="inferred from homology"/>
<comment type="catalytic activity">
    <reaction evidence="2">
        <text>4-(gamma-L-glutamylamino)butanoate + H2O = 4-aminobutanoate + L-glutamate</text>
        <dbReference type="Rhea" id="RHEA:19737"/>
        <dbReference type="ChEBI" id="CHEBI:15377"/>
        <dbReference type="ChEBI" id="CHEBI:29985"/>
        <dbReference type="ChEBI" id="CHEBI:58800"/>
        <dbReference type="ChEBI" id="CHEBI:59888"/>
        <dbReference type="EC" id="3.5.1.94"/>
    </reaction>
</comment>
<name>W0RAY9_9BACT</name>
<accession>W0RAY9</accession>
<dbReference type="EC" id="3.5.1.94" evidence="5"/>
<dbReference type="AlphaFoldDB" id="W0RAY9"/>
<protein>
    <recommendedName>
        <fullName evidence="5">gamma-glutamyl-gamma-aminobutyrate hydrolase</fullName>
        <ecNumber evidence="5">3.5.1.94</ecNumber>
    </recommendedName>
</protein>
<sequence length="253" mass="27231">MSELSRRPVIGVTTQTLHAIQGIPEGLPESWVMNQRYFRAIMELGGVPWMIPLIPEDPDTLRAIYEHLDGLLIPGGVDMDPRTYGESPSPHLGVLDPARDATELQLTRWSIADGLPVLGLCRGAQVINVAAGGTLFQDIAAEIPGAQPHDLYPTRGFARTHLAHPVDLTEGTRLRDAFGAATAPVNSMHHQSVKRLGDGLVVSAVAPDGVVEAVEVADPAKFVVGVQWHPEVFERNAPAVQSLFDEFIAHAAA</sequence>
<dbReference type="OrthoDB" id="9813383at2"/>
<dbReference type="InterPro" id="IPR029062">
    <property type="entry name" value="Class_I_gatase-like"/>
</dbReference>
<dbReference type="EMBL" id="CP007128">
    <property type="protein sequence ID" value="AHG87956.1"/>
    <property type="molecule type" value="Genomic_DNA"/>
</dbReference>
<dbReference type="InParanoid" id="W0RAY9"/>
<evidence type="ECO:0000256" key="1">
    <source>
        <dbReference type="ARBA" id="ARBA00011083"/>
    </source>
</evidence>
<dbReference type="KEGG" id="gba:J421_0419"/>
<evidence type="ECO:0000256" key="2">
    <source>
        <dbReference type="ARBA" id="ARBA00052718"/>
    </source>
</evidence>
<keyword evidence="7" id="KW-1185">Reference proteome</keyword>
<dbReference type="FunFam" id="3.40.50.880:FF:000030">
    <property type="entry name" value="Gamma-glutamyl-gamma-aminobutyrate hydrolase PuuD"/>
    <property type="match status" value="1"/>
</dbReference>
<dbReference type="Proteomes" id="UP000019151">
    <property type="component" value="Chromosome"/>
</dbReference>
<dbReference type="InterPro" id="IPR011697">
    <property type="entry name" value="Peptidase_C26"/>
</dbReference>
<evidence type="ECO:0000256" key="5">
    <source>
        <dbReference type="ARBA" id="ARBA00066788"/>
    </source>
</evidence>
<dbReference type="InterPro" id="IPR044668">
    <property type="entry name" value="PuuD-like"/>
</dbReference>
<dbReference type="Pfam" id="PF07722">
    <property type="entry name" value="Peptidase_C26"/>
    <property type="match status" value="1"/>
</dbReference>
<dbReference type="GO" id="GO:0033969">
    <property type="term" value="F:gamma-glutamyl-gamma-aminobutyrate hydrolase activity"/>
    <property type="evidence" value="ECO:0007669"/>
    <property type="project" value="UniProtKB-EC"/>
</dbReference>
<dbReference type="CDD" id="cd01745">
    <property type="entry name" value="GATase1_2"/>
    <property type="match status" value="1"/>
</dbReference>
<evidence type="ECO:0000256" key="3">
    <source>
        <dbReference type="ARBA" id="ARBA00055068"/>
    </source>
</evidence>
<comment type="pathway">
    <text evidence="4">Amine and polyamine degradation; putrescine degradation; 4-aminobutanoate from putrescine: step 4/4.</text>
</comment>
<reference evidence="6 7" key="1">
    <citation type="journal article" date="2014" name="Genome Announc.">
        <title>Genome Sequence and Methylome of Soil Bacterium Gemmatirosa kalamazoonensis KBS708T, a Member of the Rarely Cultivated Gemmatimonadetes Phylum.</title>
        <authorList>
            <person name="Debruyn J.M."/>
            <person name="Radosevich M."/>
            <person name="Wommack K.E."/>
            <person name="Polson S.W."/>
            <person name="Hauser L.J."/>
            <person name="Fawaz M.N."/>
            <person name="Korlach J."/>
            <person name="Tsai Y.C."/>
        </authorList>
    </citation>
    <scope>NUCLEOTIDE SEQUENCE [LARGE SCALE GENOMIC DNA]</scope>
    <source>
        <strain evidence="6 7">KBS708</strain>
    </source>
</reference>